<dbReference type="InterPro" id="IPR005899">
    <property type="entry name" value="Na_pump_deCOase"/>
</dbReference>
<feature type="compositionally biased region" description="Low complexity" evidence="6">
    <location>
        <begin position="60"/>
        <end position="92"/>
    </location>
</feature>
<evidence type="ECO:0000256" key="6">
    <source>
        <dbReference type="SAM" id="MobiDB-lite"/>
    </source>
</evidence>
<organism evidence="8 9">
    <name type="scientific">Coraliomargarita algicola</name>
    <dbReference type="NCBI Taxonomy" id="3092156"/>
    <lineage>
        <taxon>Bacteria</taxon>
        <taxon>Pseudomonadati</taxon>
        <taxon>Verrucomicrobiota</taxon>
        <taxon>Opitutia</taxon>
        <taxon>Puniceicoccales</taxon>
        <taxon>Coraliomargaritaceae</taxon>
        <taxon>Coraliomargarita</taxon>
    </lineage>
</organism>
<name>A0ABZ0RNE9_9BACT</name>
<dbReference type="EMBL" id="CP138858">
    <property type="protein sequence ID" value="WPJ96666.1"/>
    <property type="molecule type" value="Genomic_DNA"/>
</dbReference>
<evidence type="ECO:0000256" key="3">
    <source>
        <dbReference type="ARBA" id="ARBA00022692"/>
    </source>
</evidence>
<dbReference type="Pfam" id="PF04277">
    <property type="entry name" value="OAD_gamma"/>
    <property type="match status" value="1"/>
</dbReference>
<accession>A0ABZ0RNE9</accession>
<evidence type="ECO:0000256" key="5">
    <source>
        <dbReference type="ARBA" id="ARBA00023136"/>
    </source>
</evidence>
<reference evidence="8 9" key="1">
    <citation type="submission" date="2023-11" db="EMBL/GenBank/DDBJ databases">
        <title>Coraliomargarita sp. nov., isolated from marine algae.</title>
        <authorList>
            <person name="Lee J.K."/>
            <person name="Baek J.H."/>
            <person name="Kim J.M."/>
            <person name="Choi D.G."/>
            <person name="Jeon C.O."/>
        </authorList>
    </citation>
    <scope>NUCLEOTIDE SEQUENCE [LARGE SCALE GENOMIC DNA]</scope>
    <source>
        <strain evidence="8 9">J2-16</strain>
    </source>
</reference>
<feature type="region of interest" description="Disordered" evidence="6">
    <location>
        <begin position="60"/>
        <end position="93"/>
    </location>
</feature>
<feature type="transmembrane region" description="Helical" evidence="7">
    <location>
        <begin position="20"/>
        <end position="49"/>
    </location>
</feature>
<evidence type="ECO:0000256" key="2">
    <source>
        <dbReference type="ARBA" id="ARBA00022475"/>
    </source>
</evidence>
<dbReference type="RefSeq" id="WP_319833523.1">
    <property type="nucleotide sequence ID" value="NZ_CP138858.1"/>
</dbReference>
<keyword evidence="9" id="KW-1185">Reference proteome</keyword>
<keyword evidence="5 7" id="KW-0472">Membrane</keyword>
<evidence type="ECO:0000256" key="7">
    <source>
        <dbReference type="SAM" id="Phobius"/>
    </source>
</evidence>
<feature type="region of interest" description="Disordered" evidence="6">
    <location>
        <begin position="126"/>
        <end position="146"/>
    </location>
</feature>
<gene>
    <name evidence="8" type="ORF">SH580_02980</name>
</gene>
<sequence length="146" mass="14868">MYSTLAQVSAAAPVESPSTANVVVVGFLFVMIVLALLAAVTSCIGAFFIKQAARDAAKAAEAAQKASEANSKPAANSSVSTTSAPAAAPAAVEADDSEDPALLAVIAAAVHTVIGDRPHRVVSVRSTGPGWAQEGRRQIFSSHRVR</sequence>
<comment type="subcellular location">
    <subcellularLocation>
        <location evidence="1">Cell membrane</location>
    </subcellularLocation>
</comment>
<keyword evidence="4 7" id="KW-1133">Transmembrane helix</keyword>
<protein>
    <submittedName>
        <fullName evidence="8">OadG family transporter subunit</fullName>
    </submittedName>
</protein>
<proteinExistence type="predicted"/>
<evidence type="ECO:0000313" key="9">
    <source>
        <dbReference type="Proteomes" id="UP001324993"/>
    </source>
</evidence>
<evidence type="ECO:0000256" key="1">
    <source>
        <dbReference type="ARBA" id="ARBA00004236"/>
    </source>
</evidence>
<keyword evidence="2" id="KW-1003">Cell membrane</keyword>
<dbReference type="Proteomes" id="UP001324993">
    <property type="component" value="Chromosome"/>
</dbReference>
<evidence type="ECO:0000256" key="4">
    <source>
        <dbReference type="ARBA" id="ARBA00022989"/>
    </source>
</evidence>
<keyword evidence="3 7" id="KW-0812">Transmembrane</keyword>
<evidence type="ECO:0000313" key="8">
    <source>
        <dbReference type="EMBL" id="WPJ96666.1"/>
    </source>
</evidence>